<evidence type="ECO:0000313" key="2">
    <source>
        <dbReference type="Proteomes" id="UP000199107"/>
    </source>
</evidence>
<sequence length="41" mass="4616">MQLTATTNHPTDLDVFEHWLSQALCLHAAAQALSEYLDTCR</sequence>
<gene>
    <name evidence="1" type="ORF">SAMN05192555_10866</name>
</gene>
<protein>
    <submittedName>
        <fullName evidence="1">Uncharacterized protein</fullName>
    </submittedName>
</protein>
<dbReference type="RefSeq" id="WP_281243307.1">
    <property type="nucleotide sequence ID" value="NZ_FNGH01000008.1"/>
</dbReference>
<organism evidence="1 2">
    <name type="scientific">Franzmannia pantelleriensis</name>
    <dbReference type="NCBI Taxonomy" id="48727"/>
    <lineage>
        <taxon>Bacteria</taxon>
        <taxon>Pseudomonadati</taxon>
        <taxon>Pseudomonadota</taxon>
        <taxon>Gammaproteobacteria</taxon>
        <taxon>Oceanospirillales</taxon>
        <taxon>Halomonadaceae</taxon>
        <taxon>Franzmannia</taxon>
    </lineage>
</organism>
<name>A0A1G9PDS0_9GAMM</name>
<keyword evidence="2" id="KW-1185">Reference proteome</keyword>
<accession>A0A1G9PDS0</accession>
<dbReference type="EMBL" id="FNGH01000008">
    <property type="protein sequence ID" value="SDL96693.1"/>
    <property type="molecule type" value="Genomic_DNA"/>
</dbReference>
<proteinExistence type="predicted"/>
<reference evidence="2" key="1">
    <citation type="submission" date="2016-10" db="EMBL/GenBank/DDBJ databases">
        <authorList>
            <person name="Varghese N."/>
            <person name="Submissions S."/>
        </authorList>
    </citation>
    <scope>NUCLEOTIDE SEQUENCE [LARGE SCALE GENOMIC DNA]</scope>
    <source>
        <strain evidence="2">AAP</strain>
    </source>
</reference>
<dbReference type="STRING" id="48727.SAMN05192555_10866"/>
<dbReference type="Proteomes" id="UP000199107">
    <property type="component" value="Unassembled WGS sequence"/>
</dbReference>
<dbReference type="AlphaFoldDB" id="A0A1G9PDS0"/>
<evidence type="ECO:0000313" key="1">
    <source>
        <dbReference type="EMBL" id="SDL96693.1"/>
    </source>
</evidence>